<proteinExistence type="predicted"/>
<sequence>MTSGYWKHKQVFVTGASGLLGSWLTKNLVDAGAQVTVLMRDTVPKSNLYLSGYINKVNVVRGALEDFATLERALGEYEIDTVFHLGAQTIVEIANRNPLSTFESNIKGTWNMLEAARRSPLVKKVIVASSDKAYGTHTELPYSETAPLQGSHPYDVSKSAADLIAHMYYNTYKLPVTITRCGNFYGGGDLNFNRIVPGTIRSILQGVPPVLRSDGTMIRDYFYIEDGAYAYMTLAEKMDDERIYGHAFNFSNENQVTALELTQKILMAMGSNLQPNILATATHEIPHQYLSAAKAREMLKWQPRFTLDEGLGRTIAWYQDFLSNQ</sequence>
<evidence type="ECO:0000259" key="1">
    <source>
        <dbReference type="Pfam" id="PF16363"/>
    </source>
</evidence>
<accession>A0A1G2GYW7</accession>
<dbReference type="Proteomes" id="UP000178186">
    <property type="component" value="Unassembled WGS sequence"/>
</dbReference>
<comment type="caution">
    <text evidence="2">The sequence shown here is derived from an EMBL/GenBank/DDBJ whole genome shotgun (WGS) entry which is preliminary data.</text>
</comment>
<dbReference type="EMBL" id="MHNY01000028">
    <property type="protein sequence ID" value="OGZ55416.1"/>
    <property type="molecule type" value="Genomic_DNA"/>
</dbReference>
<evidence type="ECO:0000313" key="2">
    <source>
        <dbReference type="EMBL" id="OGZ55416.1"/>
    </source>
</evidence>
<gene>
    <name evidence="2" type="ORF">A3H64_03550</name>
</gene>
<dbReference type="InterPro" id="IPR036291">
    <property type="entry name" value="NAD(P)-bd_dom_sf"/>
</dbReference>
<dbReference type="Gene3D" id="3.90.25.10">
    <property type="entry name" value="UDP-galactose 4-epimerase, domain 1"/>
    <property type="match status" value="1"/>
</dbReference>
<dbReference type="AlphaFoldDB" id="A0A1G2GYW7"/>
<dbReference type="SUPFAM" id="SSF51735">
    <property type="entry name" value="NAD(P)-binding Rossmann-fold domains"/>
    <property type="match status" value="1"/>
</dbReference>
<dbReference type="PANTHER" id="PTHR43000">
    <property type="entry name" value="DTDP-D-GLUCOSE 4,6-DEHYDRATASE-RELATED"/>
    <property type="match status" value="1"/>
</dbReference>
<protein>
    <submittedName>
        <fullName evidence="2">Sugar dehydratase</fullName>
    </submittedName>
</protein>
<feature type="domain" description="NAD(P)-binding" evidence="1">
    <location>
        <begin position="12"/>
        <end position="312"/>
    </location>
</feature>
<dbReference type="STRING" id="1802128.A3H64_03550"/>
<dbReference type="InterPro" id="IPR016040">
    <property type="entry name" value="NAD(P)-bd_dom"/>
</dbReference>
<dbReference type="Pfam" id="PF16363">
    <property type="entry name" value="GDP_Man_Dehyd"/>
    <property type="match status" value="1"/>
</dbReference>
<evidence type="ECO:0000313" key="3">
    <source>
        <dbReference type="Proteomes" id="UP000178186"/>
    </source>
</evidence>
<dbReference type="Gene3D" id="3.40.50.720">
    <property type="entry name" value="NAD(P)-binding Rossmann-like Domain"/>
    <property type="match status" value="1"/>
</dbReference>
<reference evidence="2 3" key="1">
    <citation type="journal article" date="2016" name="Nat. Commun.">
        <title>Thousands of microbial genomes shed light on interconnected biogeochemical processes in an aquifer system.</title>
        <authorList>
            <person name="Anantharaman K."/>
            <person name="Brown C.T."/>
            <person name="Hug L.A."/>
            <person name="Sharon I."/>
            <person name="Castelle C.J."/>
            <person name="Probst A.J."/>
            <person name="Thomas B.C."/>
            <person name="Singh A."/>
            <person name="Wilkins M.J."/>
            <person name="Karaoz U."/>
            <person name="Brodie E.L."/>
            <person name="Williams K.H."/>
            <person name="Hubbard S.S."/>
            <person name="Banfield J.F."/>
        </authorList>
    </citation>
    <scope>NUCLEOTIDE SEQUENCE [LARGE SCALE GENOMIC DNA]</scope>
</reference>
<organism evidence="2 3">
    <name type="scientific">Candidatus Ryanbacteria bacterium RIFCSPLOWO2_02_FULL_45_11c</name>
    <dbReference type="NCBI Taxonomy" id="1802128"/>
    <lineage>
        <taxon>Bacteria</taxon>
        <taxon>Candidatus Ryaniibacteriota</taxon>
    </lineage>
</organism>
<name>A0A1G2GYW7_9BACT</name>